<organism evidence="2 3">
    <name type="scientific">Trema orientale</name>
    <name type="common">Charcoal tree</name>
    <name type="synonym">Celtis orientalis</name>
    <dbReference type="NCBI Taxonomy" id="63057"/>
    <lineage>
        <taxon>Eukaryota</taxon>
        <taxon>Viridiplantae</taxon>
        <taxon>Streptophyta</taxon>
        <taxon>Embryophyta</taxon>
        <taxon>Tracheophyta</taxon>
        <taxon>Spermatophyta</taxon>
        <taxon>Magnoliopsida</taxon>
        <taxon>eudicotyledons</taxon>
        <taxon>Gunneridae</taxon>
        <taxon>Pentapetalae</taxon>
        <taxon>rosids</taxon>
        <taxon>fabids</taxon>
        <taxon>Rosales</taxon>
        <taxon>Cannabaceae</taxon>
        <taxon>Trema</taxon>
    </lineage>
</organism>
<dbReference type="AlphaFoldDB" id="A0A2P5G1U2"/>
<dbReference type="EMBL" id="JXTC01000001">
    <property type="protein sequence ID" value="POO03981.1"/>
    <property type="molecule type" value="Genomic_DNA"/>
</dbReference>
<name>A0A2P5G1U2_TREOI</name>
<comment type="caution">
    <text evidence="2">The sequence shown here is derived from an EMBL/GenBank/DDBJ whole genome shotgun (WGS) entry which is preliminary data.</text>
</comment>
<protein>
    <submittedName>
        <fullName evidence="2">Uncharacterized protein</fullName>
    </submittedName>
</protein>
<proteinExistence type="predicted"/>
<evidence type="ECO:0000313" key="2">
    <source>
        <dbReference type="EMBL" id="POO03981.1"/>
    </source>
</evidence>
<evidence type="ECO:0000313" key="3">
    <source>
        <dbReference type="Proteomes" id="UP000237000"/>
    </source>
</evidence>
<accession>A0A2P5G1U2</accession>
<feature type="compositionally biased region" description="Basic and acidic residues" evidence="1">
    <location>
        <begin position="7"/>
        <end position="22"/>
    </location>
</feature>
<keyword evidence="3" id="KW-1185">Reference proteome</keyword>
<feature type="compositionally biased region" description="Polar residues" evidence="1">
    <location>
        <begin position="38"/>
        <end position="69"/>
    </location>
</feature>
<dbReference type="InParanoid" id="A0A2P5G1U2"/>
<sequence>MNTKTDPLSRSRCGEERGEEGTKMQNTCLAMEAKLQNPPFTSNRAAPPSSNQDSFSVYSEQTATPKPLP</sequence>
<feature type="region of interest" description="Disordered" evidence="1">
    <location>
        <begin position="1"/>
        <end position="69"/>
    </location>
</feature>
<gene>
    <name evidence="2" type="ORF">TorRG33x02_002850</name>
</gene>
<reference evidence="3" key="1">
    <citation type="submission" date="2016-06" db="EMBL/GenBank/DDBJ databases">
        <title>Parallel loss of symbiosis genes in relatives of nitrogen-fixing non-legume Parasponia.</title>
        <authorList>
            <person name="Van Velzen R."/>
            <person name="Holmer R."/>
            <person name="Bu F."/>
            <person name="Rutten L."/>
            <person name="Van Zeijl A."/>
            <person name="Liu W."/>
            <person name="Santuari L."/>
            <person name="Cao Q."/>
            <person name="Sharma T."/>
            <person name="Shen D."/>
            <person name="Roswanjaya Y."/>
            <person name="Wardhani T."/>
            <person name="Kalhor M.S."/>
            <person name="Jansen J."/>
            <person name="Van den Hoogen J."/>
            <person name="Gungor B."/>
            <person name="Hartog M."/>
            <person name="Hontelez J."/>
            <person name="Verver J."/>
            <person name="Yang W.-C."/>
            <person name="Schijlen E."/>
            <person name="Repin R."/>
            <person name="Schilthuizen M."/>
            <person name="Schranz E."/>
            <person name="Heidstra R."/>
            <person name="Miyata K."/>
            <person name="Fedorova E."/>
            <person name="Kohlen W."/>
            <person name="Bisseling T."/>
            <person name="Smit S."/>
            <person name="Geurts R."/>
        </authorList>
    </citation>
    <scope>NUCLEOTIDE SEQUENCE [LARGE SCALE GENOMIC DNA]</scope>
    <source>
        <strain evidence="3">cv. RG33-2</strain>
    </source>
</reference>
<evidence type="ECO:0000256" key="1">
    <source>
        <dbReference type="SAM" id="MobiDB-lite"/>
    </source>
</evidence>
<dbReference type="Proteomes" id="UP000237000">
    <property type="component" value="Unassembled WGS sequence"/>
</dbReference>